<dbReference type="InParanoid" id="A0A3Q1JLU3"/>
<dbReference type="PROSITE" id="PS00010">
    <property type="entry name" value="ASX_HYDROXYL"/>
    <property type="match status" value="4"/>
</dbReference>
<dbReference type="AlphaFoldDB" id="A0A3Q1JLU3"/>
<comment type="subcellular location">
    <subcellularLocation>
        <location evidence="1">Cell membrane</location>
        <topology evidence="1">Multi-pass membrane protein</topology>
    </subcellularLocation>
</comment>
<dbReference type="Gene3D" id="1.20.1070.10">
    <property type="entry name" value="Rhodopsin 7-helix transmembrane proteins"/>
    <property type="match status" value="1"/>
</dbReference>
<feature type="transmembrane region" description="Helical" evidence="12">
    <location>
        <begin position="531"/>
        <end position="550"/>
    </location>
</feature>
<dbReference type="Gene3D" id="2.10.25.10">
    <property type="entry name" value="Laminin"/>
    <property type="match status" value="4"/>
</dbReference>
<dbReference type="InterPro" id="IPR000152">
    <property type="entry name" value="EGF-type_Asp/Asn_hydroxyl_site"/>
</dbReference>
<feature type="transmembrane region" description="Helical" evidence="12">
    <location>
        <begin position="446"/>
        <end position="466"/>
    </location>
</feature>
<evidence type="ECO:0000256" key="12">
    <source>
        <dbReference type="SAM" id="Phobius"/>
    </source>
</evidence>
<dbReference type="FunFam" id="2.10.25.10:FF:000005">
    <property type="entry name" value="Fibrillin 2"/>
    <property type="match status" value="1"/>
</dbReference>
<comment type="caution">
    <text evidence="11">Lacks conserved residue(s) required for the propagation of feature annotation.</text>
</comment>
<evidence type="ECO:0000256" key="10">
    <source>
        <dbReference type="ARBA" id="ARBA00023180"/>
    </source>
</evidence>
<dbReference type="PROSITE" id="PS50261">
    <property type="entry name" value="G_PROTEIN_RECEP_F2_4"/>
    <property type="match status" value="1"/>
</dbReference>
<keyword evidence="7 12" id="KW-1133">Transmembrane helix</keyword>
<protein>
    <recommendedName>
        <fullName evidence="18">Adhesion G protein-coupled receptor E8</fullName>
    </recommendedName>
</protein>
<evidence type="ECO:0000256" key="6">
    <source>
        <dbReference type="ARBA" id="ARBA00022737"/>
    </source>
</evidence>
<evidence type="ECO:0000256" key="9">
    <source>
        <dbReference type="ARBA" id="ARBA00023157"/>
    </source>
</evidence>
<dbReference type="InterPro" id="IPR046338">
    <property type="entry name" value="GAIN_dom_sf"/>
</dbReference>
<evidence type="ECO:0000259" key="14">
    <source>
        <dbReference type="PROSITE" id="PS50221"/>
    </source>
</evidence>
<keyword evidence="4 12" id="KW-0812">Transmembrane</keyword>
<dbReference type="SUPFAM" id="SSF57184">
    <property type="entry name" value="Growth factor receptor domain"/>
    <property type="match status" value="1"/>
</dbReference>
<keyword evidence="10" id="KW-0325">Glycoprotein</keyword>
<dbReference type="OMA" id="CEANCGC"/>
<dbReference type="GO" id="GO:0007189">
    <property type="term" value="P:adenylate cyclase-activating G protein-coupled receptor signaling pathway"/>
    <property type="evidence" value="ECO:0007669"/>
    <property type="project" value="TreeGrafter"/>
</dbReference>
<dbReference type="GO" id="GO:0005509">
    <property type="term" value="F:calcium ion binding"/>
    <property type="evidence" value="ECO:0007669"/>
    <property type="project" value="InterPro"/>
</dbReference>
<sequence length="610" mass="67494">LAVCTPEGGCICVPGFLQYSFLSKPYCVFSDIDECLRTLGICGPDTDCTNTIGSYICTCSVGFSATNSSLPPGSSNQCEDIDECLQNVCGNGICSNNPGSYDCKCNTGYQLVPNATTVCQDVDECSISGICGPLSICTNMPGTYSCACQAGYTPTQSNQEPIIVPSLDLDECSTSTVCGPDSVCTNTIGNYSCACQPGYTPTQPAEQPSERCGDWQCHPGHHRPFSFCNDFNTLPKNQKKAADVTPGLERVSYTVAKLHLNSYCSLFNLASSFYPSFRFELRGAAVAFMTLNGMESLLSHQYFKTESQTEMYSDVLTAVLLPLSNTIFTKPVNFTIRHKDVLESGSVTCVYWDDNVKQWSVVGCWVAQSDENYTVCSCSHLSTFALIMQIGEVFQISIYMLHVLILEIRCFHSFVWMQLEALQLHLLVRRLSKVQVIQRDGLPRPILYLIGYGVPFVIVGVSALVYSDGYGATDAKVCWLSTQRHFNWALTGPVIVILALNLMLFCATLWSLRPTLANMKSDVSQSKDTRLILFKIVAQFVILGCTWILGLYQTNLFFQVLFIILNSQQGTLLYIVHCLLNKEVREEYIKWLTCSFGKDSTAVRSPLMFI</sequence>
<dbReference type="GO" id="GO:0007166">
    <property type="term" value="P:cell surface receptor signaling pathway"/>
    <property type="evidence" value="ECO:0007669"/>
    <property type="project" value="InterPro"/>
</dbReference>
<dbReference type="PANTHER" id="PTHR12011:SF469">
    <property type="entry name" value="ADHESION G PROTEIN-COUPLED RECEPTOR E1-RELATED"/>
    <property type="match status" value="1"/>
</dbReference>
<keyword evidence="17" id="KW-1185">Reference proteome</keyword>
<keyword evidence="6" id="KW-0677">Repeat</keyword>
<feature type="transmembrane region" description="Helical" evidence="12">
    <location>
        <begin position="384"/>
        <end position="406"/>
    </location>
</feature>
<dbReference type="InterPro" id="IPR000203">
    <property type="entry name" value="GPS"/>
</dbReference>
<evidence type="ECO:0000256" key="2">
    <source>
        <dbReference type="ARBA" id="ARBA00022475"/>
    </source>
</evidence>
<dbReference type="InterPro" id="IPR017981">
    <property type="entry name" value="GPCR_2-like_7TM"/>
</dbReference>
<keyword evidence="2" id="KW-1003">Cell membrane</keyword>
<feature type="transmembrane region" description="Helical" evidence="12">
    <location>
        <begin position="556"/>
        <end position="580"/>
    </location>
</feature>
<keyword evidence="5" id="KW-0732">Signal</keyword>
<evidence type="ECO:0008006" key="18">
    <source>
        <dbReference type="Google" id="ProtNLM"/>
    </source>
</evidence>
<dbReference type="InterPro" id="IPR049883">
    <property type="entry name" value="NOTCH1_EGF-like"/>
</dbReference>
<dbReference type="OrthoDB" id="1100386at2759"/>
<evidence type="ECO:0000313" key="16">
    <source>
        <dbReference type="Ensembl" id="ENSATEP00000036102.1"/>
    </source>
</evidence>
<evidence type="ECO:0000256" key="7">
    <source>
        <dbReference type="ARBA" id="ARBA00022989"/>
    </source>
</evidence>
<dbReference type="InterPro" id="IPR057244">
    <property type="entry name" value="GAIN_B"/>
</dbReference>
<feature type="domain" description="EGF-like" evidence="13">
    <location>
        <begin position="80"/>
        <end position="120"/>
    </location>
</feature>
<reference evidence="16" key="1">
    <citation type="submission" date="2021-04" db="EMBL/GenBank/DDBJ databases">
        <authorList>
            <consortium name="Wellcome Sanger Institute Data Sharing"/>
        </authorList>
    </citation>
    <scope>NUCLEOTIDE SEQUENCE [LARGE SCALE GENOMIC DNA]</scope>
</reference>
<dbReference type="GeneTree" id="ENSGT00940000163334"/>
<dbReference type="PROSITE" id="PS01187">
    <property type="entry name" value="EGF_CA"/>
    <property type="match status" value="2"/>
</dbReference>
<dbReference type="InterPro" id="IPR001881">
    <property type="entry name" value="EGF-like_Ca-bd_dom"/>
</dbReference>
<evidence type="ECO:0000259" key="15">
    <source>
        <dbReference type="PROSITE" id="PS50261"/>
    </source>
</evidence>
<dbReference type="PROSITE" id="PS50026">
    <property type="entry name" value="EGF_3"/>
    <property type="match status" value="4"/>
</dbReference>
<dbReference type="GO" id="GO:0004930">
    <property type="term" value="F:G protein-coupled receptor activity"/>
    <property type="evidence" value="ECO:0007669"/>
    <property type="project" value="InterPro"/>
</dbReference>
<keyword evidence="9 11" id="KW-1015">Disulfide bond</keyword>
<feature type="domain" description="EGF-like" evidence="13">
    <location>
        <begin position="31"/>
        <end position="69"/>
    </location>
</feature>
<evidence type="ECO:0000259" key="13">
    <source>
        <dbReference type="PROSITE" id="PS50026"/>
    </source>
</evidence>
<gene>
    <name evidence="16" type="primary">SUSD1</name>
</gene>
<dbReference type="Gene3D" id="2.60.220.50">
    <property type="match status" value="1"/>
</dbReference>
<dbReference type="Ensembl" id="ENSATET00000036618.2">
    <property type="protein sequence ID" value="ENSATEP00000036102.1"/>
    <property type="gene ID" value="ENSATEG00000024811.2"/>
</dbReference>
<dbReference type="SMART" id="SM00181">
    <property type="entry name" value="EGF"/>
    <property type="match status" value="4"/>
</dbReference>
<feature type="domain" description="G-protein coupled receptors family 2 profile 2" evidence="15">
    <location>
        <begin position="400"/>
        <end position="581"/>
    </location>
</feature>
<organism evidence="16 17">
    <name type="scientific">Anabas testudineus</name>
    <name type="common">Climbing perch</name>
    <name type="synonym">Anthias testudineus</name>
    <dbReference type="NCBI Taxonomy" id="64144"/>
    <lineage>
        <taxon>Eukaryota</taxon>
        <taxon>Metazoa</taxon>
        <taxon>Chordata</taxon>
        <taxon>Craniata</taxon>
        <taxon>Vertebrata</taxon>
        <taxon>Euteleostomi</taxon>
        <taxon>Actinopterygii</taxon>
        <taxon>Neopterygii</taxon>
        <taxon>Teleostei</taxon>
        <taxon>Neoteleostei</taxon>
        <taxon>Acanthomorphata</taxon>
        <taxon>Anabantaria</taxon>
        <taxon>Anabantiformes</taxon>
        <taxon>Anabantoidei</taxon>
        <taxon>Anabantidae</taxon>
        <taxon>Anabas</taxon>
    </lineage>
</organism>
<dbReference type="InterPro" id="IPR018097">
    <property type="entry name" value="EGF_Ca-bd_CS"/>
</dbReference>
<dbReference type="SMART" id="SM00303">
    <property type="entry name" value="GPS"/>
    <property type="match status" value="1"/>
</dbReference>
<dbReference type="GO" id="GO:0030855">
    <property type="term" value="P:epithelial cell differentiation"/>
    <property type="evidence" value="ECO:0007669"/>
    <property type="project" value="UniProtKB-ARBA"/>
</dbReference>
<evidence type="ECO:0000256" key="4">
    <source>
        <dbReference type="ARBA" id="ARBA00022692"/>
    </source>
</evidence>
<feature type="domain" description="EGF-like" evidence="13">
    <location>
        <begin position="168"/>
        <end position="205"/>
    </location>
</feature>
<name>A0A3Q1JLU3_ANATE</name>
<dbReference type="PANTHER" id="PTHR12011">
    <property type="entry name" value="ADHESION G-PROTEIN COUPLED RECEPTOR"/>
    <property type="match status" value="1"/>
</dbReference>
<feature type="disulfide bond" evidence="11">
    <location>
        <begin position="84"/>
        <end position="94"/>
    </location>
</feature>
<dbReference type="GO" id="GO:0005886">
    <property type="term" value="C:plasma membrane"/>
    <property type="evidence" value="ECO:0007669"/>
    <property type="project" value="UniProtKB-SubCell"/>
</dbReference>
<dbReference type="Pfam" id="PF00002">
    <property type="entry name" value="7tm_2"/>
    <property type="match status" value="1"/>
</dbReference>
<dbReference type="InterPro" id="IPR000742">
    <property type="entry name" value="EGF"/>
</dbReference>
<proteinExistence type="predicted"/>
<reference evidence="16" key="2">
    <citation type="submission" date="2025-08" db="UniProtKB">
        <authorList>
            <consortium name="Ensembl"/>
        </authorList>
    </citation>
    <scope>IDENTIFICATION</scope>
</reference>
<evidence type="ECO:0000256" key="11">
    <source>
        <dbReference type="PROSITE-ProRule" id="PRU00076"/>
    </source>
</evidence>
<dbReference type="InterPro" id="IPR009030">
    <property type="entry name" value="Growth_fac_rcpt_cys_sf"/>
</dbReference>
<keyword evidence="3 11" id="KW-0245">EGF-like domain</keyword>
<feature type="domain" description="EGF-like" evidence="13">
    <location>
        <begin position="121"/>
        <end position="158"/>
    </location>
</feature>
<evidence type="ECO:0000256" key="5">
    <source>
        <dbReference type="ARBA" id="ARBA00022729"/>
    </source>
</evidence>
<dbReference type="CDD" id="cd00054">
    <property type="entry name" value="EGF_CA"/>
    <property type="match status" value="4"/>
</dbReference>
<dbReference type="SUPFAM" id="SSF57196">
    <property type="entry name" value="EGF/Laminin"/>
    <property type="match status" value="1"/>
</dbReference>
<dbReference type="PROSITE" id="PS50221">
    <property type="entry name" value="GAIN_B"/>
    <property type="match status" value="1"/>
</dbReference>
<dbReference type="InterPro" id="IPR000832">
    <property type="entry name" value="GPCR_2_secretin-like"/>
</dbReference>
<dbReference type="Pfam" id="PF07645">
    <property type="entry name" value="EGF_CA"/>
    <property type="match status" value="4"/>
</dbReference>
<dbReference type="SMART" id="SM00179">
    <property type="entry name" value="EGF_CA"/>
    <property type="match status" value="4"/>
</dbReference>
<reference evidence="16" key="3">
    <citation type="submission" date="2025-09" db="UniProtKB">
        <authorList>
            <consortium name="Ensembl"/>
        </authorList>
    </citation>
    <scope>IDENTIFICATION</scope>
</reference>
<dbReference type="Pfam" id="PF01825">
    <property type="entry name" value="GPS"/>
    <property type="match status" value="1"/>
</dbReference>
<keyword evidence="8 12" id="KW-0472">Membrane</keyword>
<evidence type="ECO:0000313" key="17">
    <source>
        <dbReference type="Proteomes" id="UP000265040"/>
    </source>
</evidence>
<evidence type="ECO:0000256" key="1">
    <source>
        <dbReference type="ARBA" id="ARBA00004651"/>
    </source>
</evidence>
<dbReference type="FunFam" id="2.10.25.10:FF:000038">
    <property type="entry name" value="Fibrillin 2"/>
    <property type="match status" value="2"/>
</dbReference>
<dbReference type="Proteomes" id="UP000265040">
    <property type="component" value="Chromosome 8"/>
</dbReference>
<evidence type="ECO:0000256" key="8">
    <source>
        <dbReference type="ARBA" id="ARBA00023136"/>
    </source>
</evidence>
<feature type="domain" description="GAIN-B" evidence="14">
    <location>
        <begin position="240"/>
        <end position="394"/>
    </location>
</feature>
<accession>A0A3Q1JLU3</accession>
<evidence type="ECO:0000256" key="3">
    <source>
        <dbReference type="ARBA" id="ARBA00022536"/>
    </source>
</evidence>
<feature type="transmembrane region" description="Helical" evidence="12">
    <location>
        <begin position="486"/>
        <end position="510"/>
    </location>
</feature>